<accession>A0A7C9NUR7</accession>
<protein>
    <recommendedName>
        <fullName evidence="3">DUF4189 domain-containing protein</fullName>
    </recommendedName>
</protein>
<evidence type="ECO:0000313" key="2">
    <source>
        <dbReference type="EMBL" id="NBI33566.1"/>
    </source>
</evidence>
<keyword evidence="1" id="KW-0732">Signal</keyword>
<comment type="caution">
    <text evidence="2">The sequence shown here is derived from an EMBL/GenBank/DDBJ whole genome shotgun (WGS) entry which is preliminary data.</text>
</comment>
<organism evidence="2">
    <name type="scientific">Muribaculaceae bacterium Z82</name>
    <dbReference type="NCBI Taxonomy" id="2304548"/>
    <lineage>
        <taxon>Bacteria</taxon>
        <taxon>Pseudomonadati</taxon>
        <taxon>Bacteroidota</taxon>
        <taxon>Bacteroidia</taxon>
        <taxon>Bacteroidales</taxon>
        <taxon>Muribaculaceae</taxon>
    </lineage>
</organism>
<reference evidence="2" key="1">
    <citation type="submission" date="2018-08" db="EMBL/GenBank/DDBJ databases">
        <title>Murine metabolic-syndrome-specific gut microbial biobank.</title>
        <authorList>
            <person name="Liu C."/>
        </authorList>
    </citation>
    <scope>NUCLEOTIDE SEQUENCE [LARGE SCALE GENOMIC DNA]</scope>
    <source>
        <strain evidence="2">Z82</strain>
    </source>
</reference>
<dbReference type="EMBL" id="QWKH01000002">
    <property type="protein sequence ID" value="NBI33566.1"/>
    <property type="molecule type" value="Genomic_DNA"/>
</dbReference>
<proteinExistence type="predicted"/>
<gene>
    <name evidence="2" type="ORF">D1639_00645</name>
</gene>
<name>A0A7C9NUR7_9BACT</name>
<dbReference type="InterPro" id="IPR036374">
    <property type="entry name" value="OxRdtase_Mopterin-bd_sf"/>
</dbReference>
<evidence type="ECO:0008006" key="3">
    <source>
        <dbReference type="Google" id="ProtNLM"/>
    </source>
</evidence>
<evidence type="ECO:0000256" key="1">
    <source>
        <dbReference type="SAM" id="SignalP"/>
    </source>
</evidence>
<feature type="signal peptide" evidence="1">
    <location>
        <begin position="1"/>
        <end position="25"/>
    </location>
</feature>
<sequence>MSKWNGKTVGAFAGAAMLAVSGAAAVVPAVAQPADAAGVVATDQAAAAKAGATSATVQGSFTFAQDVVTSNDTISTVFAKAAATLCQCTTAEAATCCASVIAVGGDVANSYSATVAEMAGNDASTRVIMGCSCASNVAGGGAVANAEAEGVTLESVLAQAQAVAN</sequence>
<feature type="chain" id="PRO_5028816025" description="DUF4189 domain-containing protein" evidence="1">
    <location>
        <begin position="26"/>
        <end position="165"/>
    </location>
</feature>
<dbReference type="AlphaFoldDB" id="A0A7C9NUR7"/>
<dbReference type="Gene3D" id="3.90.420.10">
    <property type="entry name" value="Oxidoreductase, molybdopterin-binding domain"/>
    <property type="match status" value="1"/>
</dbReference>